<dbReference type="InterPro" id="IPR002781">
    <property type="entry name" value="TM_pro_TauE-like"/>
</dbReference>
<sequence length="279" mass="27970">MEPILALALVITGVAAGLASGMLGVGGCFIMVPVQLWALTSSGVEPTLAIRISFGTALAVALPTAVNAALGHHRRGAVVLRAALLLGIAGFVGAFVGGAVAAKAPGELLRIGFGLVVIAAALRMATAPDIKAAEGAKGGKAPRSNSFYLLLGLPLGFVSGLVGIGGGLIMVPILSMALGFGIHRAVGTSSAAIILTSSGGVLSYVYNGLAVPGLPPYSLGYVNLLQAALLAGASIPMARVGVRAAHRLPADRLRAAFTLVMVYIGLEMTGAFELLRSLV</sequence>
<dbReference type="RefSeq" id="WP_316968739.1">
    <property type="nucleotide sequence ID" value="NZ_JARFPL010000013.1"/>
</dbReference>
<proteinExistence type="inferred from homology"/>
<keyword evidence="3 5" id="KW-1133">Transmembrane helix</keyword>
<feature type="transmembrane region" description="Helical" evidence="5">
    <location>
        <begin position="82"/>
        <end position="102"/>
    </location>
</feature>
<dbReference type="PANTHER" id="PTHR43483:SF3">
    <property type="entry name" value="MEMBRANE TRANSPORTER PROTEIN HI_0806-RELATED"/>
    <property type="match status" value="1"/>
</dbReference>
<dbReference type="EMBL" id="JARFPL010000013">
    <property type="protein sequence ID" value="MDF0593035.1"/>
    <property type="molecule type" value="Genomic_DNA"/>
</dbReference>
<keyword evidence="5" id="KW-1003">Cell membrane</keyword>
<accession>A0ABT5XEF2</accession>
<comment type="subcellular location">
    <subcellularLocation>
        <location evidence="5">Cell membrane</location>
        <topology evidence="5">Multi-pass membrane protein</topology>
    </subcellularLocation>
    <subcellularLocation>
        <location evidence="1">Membrane</location>
        <topology evidence="1">Multi-pass membrane protein</topology>
    </subcellularLocation>
</comment>
<feature type="transmembrane region" description="Helical" evidence="5">
    <location>
        <begin position="218"/>
        <end position="235"/>
    </location>
</feature>
<evidence type="ECO:0000256" key="5">
    <source>
        <dbReference type="RuleBase" id="RU363041"/>
    </source>
</evidence>
<evidence type="ECO:0000256" key="1">
    <source>
        <dbReference type="ARBA" id="ARBA00004141"/>
    </source>
</evidence>
<dbReference type="PANTHER" id="PTHR43483">
    <property type="entry name" value="MEMBRANE TRANSPORTER PROTEIN HI_0806-RELATED"/>
    <property type="match status" value="1"/>
</dbReference>
<evidence type="ECO:0000313" key="6">
    <source>
        <dbReference type="EMBL" id="MDF0593035.1"/>
    </source>
</evidence>
<feature type="transmembrane region" description="Helical" evidence="5">
    <location>
        <begin position="108"/>
        <end position="126"/>
    </location>
</feature>
<keyword evidence="4 5" id="KW-0472">Membrane</keyword>
<comment type="caution">
    <text evidence="6">The sequence shown here is derived from an EMBL/GenBank/DDBJ whole genome shotgun (WGS) entry which is preliminary data.</text>
</comment>
<feature type="transmembrane region" description="Helical" evidence="5">
    <location>
        <begin position="185"/>
        <end position="206"/>
    </location>
</feature>
<keyword evidence="2 5" id="KW-0812">Transmembrane</keyword>
<reference evidence="6 7" key="1">
    <citation type="submission" date="2023-03" db="EMBL/GenBank/DDBJ databases">
        <title>Whole genome sequencing of Methanotrichaceae archaeon M04Ac.</title>
        <authorList>
            <person name="Khomyakova M.A."/>
            <person name="Merkel A.Y."/>
            <person name="Slobodkin A.I."/>
        </authorList>
    </citation>
    <scope>NUCLEOTIDE SEQUENCE [LARGE SCALE GENOMIC DNA]</scope>
    <source>
        <strain evidence="6 7">M04Ac</strain>
    </source>
</reference>
<keyword evidence="7" id="KW-1185">Reference proteome</keyword>
<evidence type="ECO:0000256" key="4">
    <source>
        <dbReference type="ARBA" id="ARBA00023136"/>
    </source>
</evidence>
<feature type="transmembrane region" description="Helical" evidence="5">
    <location>
        <begin position="48"/>
        <end position="70"/>
    </location>
</feature>
<gene>
    <name evidence="6" type="ORF">P0O24_05495</name>
</gene>
<name>A0ABT5XEF2_9EURY</name>
<feature type="transmembrane region" description="Helical" evidence="5">
    <location>
        <begin position="255"/>
        <end position="275"/>
    </location>
</feature>
<evidence type="ECO:0000313" key="7">
    <source>
        <dbReference type="Proteomes" id="UP001215956"/>
    </source>
</evidence>
<feature type="transmembrane region" description="Helical" evidence="5">
    <location>
        <begin position="147"/>
        <end position="173"/>
    </location>
</feature>
<comment type="similarity">
    <text evidence="5">Belongs to the 4-toluene sulfonate uptake permease (TSUP) (TC 2.A.102) family.</text>
</comment>
<organism evidence="6 7">
    <name type="scientific">Candidatus Methanocrinis alkalitolerans</name>
    <dbReference type="NCBI Taxonomy" id="3033395"/>
    <lineage>
        <taxon>Archaea</taxon>
        <taxon>Methanobacteriati</taxon>
        <taxon>Methanobacteriota</taxon>
        <taxon>Stenosarchaea group</taxon>
        <taxon>Methanomicrobia</taxon>
        <taxon>Methanotrichales</taxon>
        <taxon>Methanotrichaceae</taxon>
        <taxon>Methanocrinis</taxon>
    </lineage>
</organism>
<evidence type="ECO:0000256" key="3">
    <source>
        <dbReference type="ARBA" id="ARBA00022989"/>
    </source>
</evidence>
<dbReference type="Proteomes" id="UP001215956">
    <property type="component" value="Unassembled WGS sequence"/>
</dbReference>
<dbReference type="Pfam" id="PF01925">
    <property type="entry name" value="TauE"/>
    <property type="match status" value="1"/>
</dbReference>
<evidence type="ECO:0000256" key="2">
    <source>
        <dbReference type="ARBA" id="ARBA00022692"/>
    </source>
</evidence>
<protein>
    <recommendedName>
        <fullName evidence="5">Probable membrane transporter protein</fullName>
    </recommendedName>
</protein>